<evidence type="ECO:0000256" key="2">
    <source>
        <dbReference type="SAM" id="SignalP"/>
    </source>
</evidence>
<dbReference type="STRING" id="349095.SAMN05660299_00129"/>
<dbReference type="Pfam" id="PF00756">
    <property type="entry name" value="Esterase"/>
    <property type="match status" value="1"/>
</dbReference>
<dbReference type="Proteomes" id="UP000199309">
    <property type="component" value="Unassembled WGS sequence"/>
</dbReference>
<evidence type="ECO:0000313" key="4">
    <source>
        <dbReference type="Proteomes" id="UP000199309"/>
    </source>
</evidence>
<dbReference type="AlphaFoldDB" id="A0A1G9Q889"/>
<dbReference type="PANTHER" id="PTHR43037:SF1">
    <property type="entry name" value="BLL1128 PROTEIN"/>
    <property type="match status" value="1"/>
</dbReference>
<protein>
    <submittedName>
        <fullName evidence="3">Esterase PHB depolymerase</fullName>
    </submittedName>
</protein>
<keyword evidence="4" id="KW-1185">Reference proteome</keyword>
<dbReference type="RefSeq" id="WP_091647274.1">
    <property type="nucleotide sequence ID" value="NZ_FNHQ01000001.1"/>
</dbReference>
<keyword evidence="1 2" id="KW-0732">Signal</keyword>
<dbReference type="InterPro" id="IPR050955">
    <property type="entry name" value="Plant_Biomass_Hydrol_Est"/>
</dbReference>
<dbReference type="OrthoDB" id="9777383at2"/>
<dbReference type="PANTHER" id="PTHR43037">
    <property type="entry name" value="UNNAMED PRODUCT-RELATED"/>
    <property type="match status" value="1"/>
</dbReference>
<sequence length="335" mass="37073">MKSAGKLLIALIFACQIGGLSLAADGISTVSGQAEKHHVLSVDKKDMQFAASEGRADKKLQDMIKETQGNFHQYSYHDRKTGTFISYNLYIPAEYRPGGIINYPLVVFIGDARTVGEDVQAPLKQGYGGIIWATKQEQKKHPCFVLVPQYKKVVIDDQDGYKVSDEAEATARLIHSVALQYGIDEKRIYGTGQSMGGMLTMYLAAENPDLYAAALVVSGQWSAAQLKPLGAQNFFYIAAAGDSQAMAGQNELLPLMKSSGANAVAMQLDVKKDSKELTKEIDKEISKNKKSHVYFASFALGNVPFDKINPKEYPSYFDQVYEIDALRDWLFKQKR</sequence>
<reference evidence="3 4" key="1">
    <citation type="submission" date="2016-10" db="EMBL/GenBank/DDBJ databases">
        <authorList>
            <person name="de Groot N.N."/>
        </authorList>
    </citation>
    <scope>NUCLEOTIDE SEQUENCE [LARGE SCALE GENOMIC DNA]</scope>
    <source>
        <strain evidence="3 4">DSM 16981</strain>
    </source>
</reference>
<dbReference type="EMBL" id="FNHQ01000001">
    <property type="protein sequence ID" value="SDM06687.1"/>
    <property type="molecule type" value="Genomic_DNA"/>
</dbReference>
<accession>A0A1G9Q889</accession>
<dbReference type="SUPFAM" id="SSF53474">
    <property type="entry name" value="alpha/beta-Hydrolases"/>
    <property type="match status" value="1"/>
</dbReference>
<dbReference type="InterPro" id="IPR000801">
    <property type="entry name" value="Esterase-like"/>
</dbReference>
<feature type="signal peptide" evidence="2">
    <location>
        <begin position="1"/>
        <end position="23"/>
    </location>
</feature>
<proteinExistence type="predicted"/>
<evidence type="ECO:0000313" key="3">
    <source>
        <dbReference type="EMBL" id="SDM06687.1"/>
    </source>
</evidence>
<dbReference type="Gene3D" id="3.40.50.1820">
    <property type="entry name" value="alpha/beta hydrolase"/>
    <property type="match status" value="1"/>
</dbReference>
<gene>
    <name evidence="3" type="ORF">SAMN05660299_00129</name>
</gene>
<evidence type="ECO:0000256" key="1">
    <source>
        <dbReference type="ARBA" id="ARBA00022729"/>
    </source>
</evidence>
<feature type="chain" id="PRO_5011690181" evidence="2">
    <location>
        <begin position="24"/>
        <end position="335"/>
    </location>
</feature>
<name>A0A1G9Q889_9FIRM</name>
<dbReference type="InterPro" id="IPR029058">
    <property type="entry name" value="AB_hydrolase_fold"/>
</dbReference>
<organism evidence="3 4">
    <name type="scientific">Megasphaera paucivorans</name>
    <dbReference type="NCBI Taxonomy" id="349095"/>
    <lineage>
        <taxon>Bacteria</taxon>
        <taxon>Bacillati</taxon>
        <taxon>Bacillota</taxon>
        <taxon>Negativicutes</taxon>
        <taxon>Veillonellales</taxon>
        <taxon>Veillonellaceae</taxon>
        <taxon>Megasphaera</taxon>
    </lineage>
</organism>